<proteinExistence type="predicted"/>
<gene>
    <name evidence="2" type="ORF">DSM04_107137</name>
</gene>
<keyword evidence="1" id="KW-0812">Transmembrane</keyword>
<organism evidence="2 3">
    <name type="scientific">Leeuwenhoekiella aestuarii</name>
    <dbReference type="NCBI Taxonomy" id="2249426"/>
    <lineage>
        <taxon>Bacteria</taxon>
        <taxon>Pseudomonadati</taxon>
        <taxon>Bacteroidota</taxon>
        <taxon>Flavobacteriia</taxon>
        <taxon>Flavobacteriales</taxon>
        <taxon>Flavobacteriaceae</taxon>
        <taxon>Leeuwenhoekiella</taxon>
    </lineage>
</organism>
<keyword evidence="1" id="KW-0472">Membrane</keyword>
<protein>
    <submittedName>
        <fullName evidence="2">Uncharacterized protein</fullName>
    </submittedName>
</protein>
<name>A0A4Q0NSC0_9FLAO</name>
<accession>A0A4Q0NSC0</accession>
<reference evidence="2 3" key="1">
    <citation type="submission" date="2018-07" db="EMBL/GenBank/DDBJ databases">
        <title>Leeuwenhoekiella genomics.</title>
        <authorList>
            <person name="Tahon G."/>
            <person name="Willems A."/>
        </authorList>
    </citation>
    <scope>NUCLEOTIDE SEQUENCE [LARGE SCALE GENOMIC DNA]</scope>
    <source>
        <strain evidence="2 3">R-50232</strain>
    </source>
</reference>
<dbReference type="RefSeq" id="WP_128762512.1">
    <property type="nucleotide sequence ID" value="NZ_QOVI01000007.1"/>
</dbReference>
<evidence type="ECO:0000313" key="2">
    <source>
        <dbReference type="EMBL" id="RXG12366.1"/>
    </source>
</evidence>
<dbReference type="Proteomes" id="UP000289821">
    <property type="component" value="Unassembled WGS sequence"/>
</dbReference>
<evidence type="ECO:0000256" key="1">
    <source>
        <dbReference type="SAM" id="Phobius"/>
    </source>
</evidence>
<feature type="transmembrane region" description="Helical" evidence="1">
    <location>
        <begin position="38"/>
        <end position="60"/>
    </location>
</feature>
<dbReference type="EMBL" id="QOVI01000007">
    <property type="protein sequence ID" value="RXG12366.1"/>
    <property type="molecule type" value="Genomic_DNA"/>
</dbReference>
<sequence>MFTTGQWVFAAVFFIAFVIFISRSYRKDRKLHKKEYKGSFWILIGFLVFVGLLFLIKITLNK</sequence>
<keyword evidence="1" id="KW-1133">Transmembrane helix</keyword>
<feature type="transmembrane region" description="Helical" evidence="1">
    <location>
        <begin position="6"/>
        <end position="26"/>
    </location>
</feature>
<keyword evidence="3" id="KW-1185">Reference proteome</keyword>
<evidence type="ECO:0000313" key="3">
    <source>
        <dbReference type="Proteomes" id="UP000289821"/>
    </source>
</evidence>
<comment type="caution">
    <text evidence="2">The sequence shown here is derived from an EMBL/GenBank/DDBJ whole genome shotgun (WGS) entry which is preliminary data.</text>
</comment>
<dbReference type="AlphaFoldDB" id="A0A4Q0NSC0"/>